<organism evidence="2 3">
    <name type="scientific">Actinomadura luzonensis</name>
    <dbReference type="NCBI Taxonomy" id="2805427"/>
    <lineage>
        <taxon>Bacteria</taxon>
        <taxon>Bacillati</taxon>
        <taxon>Actinomycetota</taxon>
        <taxon>Actinomycetes</taxon>
        <taxon>Streptosporangiales</taxon>
        <taxon>Thermomonosporaceae</taxon>
        <taxon>Actinomadura</taxon>
    </lineage>
</organism>
<dbReference type="RefSeq" id="WP_247815681.1">
    <property type="nucleotide sequence ID" value="NZ_JAKRKC020000002.1"/>
</dbReference>
<evidence type="ECO:0000256" key="1">
    <source>
        <dbReference type="SAM" id="MobiDB-lite"/>
    </source>
</evidence>
<evidence type="ECO:0000313" key="2">
    <source>
        <dbReference type="EMBL" id="MCK2220135.1"/>
    </source>
</evidence>
<feature type="region of interest" description="Disordered" evidence="1">
    <location>
        <begin position="121"/>
        <end position="146"/>
    </location>
</feature>
<accession>A0ABT0G6C9</accession>
<gene>
    <name evidence="2" type="ORF">MF672_041015</name>
</gene>
<feature type="compositionally biased region" description="Low complexity" evidence="1">
    <location>
        <begin position="121"/>
        <end position="135"/>
    </location>
</feature>
<proteinExistence type="predicted"/>
<dbReference type="Proteomes" id="UP001317259">
    <property type="component" value="Unassembled WGS sequence"/>
</dbReference>
<comment type="caution">
    <text evidence="2">The sequence shown here is derived from an EMBL/GenBank/DDBJ whole genome shotgun (WGS) entry which is preliminary data.</text>
</comment>
<name>A0ABT0G6C9_9ACTN</name>
<sequence length="392" mass="40374">MGEFVGIDPSGAHDLIHRLEAGEGLLGSVRPLLDAAVAEAGEDWSGRHGTAALARVAAFLQDARRELRWRIDAAEQLVPVRERGLIRVAFPFAEEAEATRAAGTTAAAVLAALGLPPPAPGRAAGASRVAGTSRSGDAAPPGSARPGALRALADERASAVERATVIERALAVERALAGDGAVAGDPAYAAALLAALGPDGLVLALRCWTEAEAAGEREGLPPAALARAAAASPGLLARAFAAAERTARLGEEWRELPVTAPADVLTTLLALGRPSGAFLTVVAVELLNRRPDAGPDWNLHHLVHACRARPEAFQELLAEHPKETGVLLDAYALGTHPAYERALAGALHAALEPGAGADGLRERAWLGLVGALDGEHPLWHALEPALHAGGRP</sequence>
<keyword evidence="3" id="KW-1185">Reference proteome</keyword>
<reference evidence="2 3" key="1">
    <citation type="submission" date="2022-04" db="EMBL/GenBank/DDBJ databases">
        <title>Genome draft of Actinomadura sp. ATCC 31491.</title>
        <authorList>
            <person name="Shi X."/>
            <person name="Du Y."/>
        </authorList>
    </citation>
    <scope>NUCLEOTIDE SEQUENCE [LARGE SCALE GENOMIC DNA]</scope>
    <source>
        <strain evidence="2 3">ATCC 31491</strain>
    </source>
</reference>
<evidence type="ECO:0000313" key="3">
    <source>
        <dbReference type="Proteomes" id="UP001317259"/>
    </source>
</evidence>
<dbReference type="EMBL" id="JAKRKC020000002">
    <property type="protein sequence ID" value="MCK2220135.1"/>
    <property type="molecule type" value="Genomic_DNA"/>
</dbReference>
<protein>
    <submittedName>
        <fullName evidence="2">Uncharacterized protein</fullName>
    </submittedName>
</protein>